<dbReference type="InterPro" id="IPR023168">
    <property type="entry name" value="GatB_Yqey_C_2"/>
</dbReference>
<dbReference type="InterPro" id="IPR020061">
    <property type="entry name" value="Glu_tRNA_lig_a-bdl"/>
</dbReference>
<dbReference type="InterPro" id="IPR020056">
    <property type="entry name" value="Rbsml_bL25/Gln-tRNA_synth_N"/>
</dbReference>
<dbReference type="HAMAP" id="MF_00126">
    <property type="entry name" value="Gln_tRNA_synth"/>
    <property type="match status" value="1"/>
</dbReference>
<dbReference type="Proteomes" id="UP000221024">
    <property type="component" value="Unassembled WGS sequence"/>
</dbReference>
<dbReference type="Gene3D" id="2.40.240.10">
    <property type="entry name" value="Ribosomal Protein L25, Chain P"/>
    <property type="match status" value="2"/>
</dbReference>
<evidence type="ECO:0000256" key="2">
    <source>
        <dbReference type="ARBA" id="ARBA00022490"/>
    </source>
</evidence>
<evidence type="ECO:0000256" key="4">
    <source>
        <dbReference type="ARBA" id="ARBA00022741"/>
    </source>
</evidence>
<dbReference type="PANTHER" id="PTHR43097:SF5">
    <property type="entry name" value="GLUTAMATE--TRNA LIGASE"/>
    <property type="match status" value="1"/>
</dbReference>
<dbReference type="Pfam" id="PF02637">
    <property type="entry name" value="GatB_Yqey"/>
    <property type="match status" value="1"/>
</dbReference>
<dbReference type="InterPro" id="IPR018027">
    <property type="entry name" value="Asn/Gln_amidotransferase"/>
</dbReference>
<keyword evidence="6 8" id="KW-0648">Protein biosynthesis</keyword>
<evidence type="ECO:0000256" key="5">
    <source>
        <dbReference type="ARBA" id="ARBA00022840"/>
    </source>
</evidence>
<dbReference type="FunFam" id="1.10.1160.10:FF:000001">
    <property type="entry name" value="Glutamine--tRNA ligase"/>
    <property type="match status" value="1"/>
</dbReference>
<feature type="binding site" evidence="8">
    <location>
        <begin position="374"/>
        <end position="375"/>
    </location>
    <ligand>
        <name>ATP</name>
        <dbReference type="ChEBI" id="CHEBI:30616"/>
    </ligand>
</feature>
<keyword evidence="3 8" id="KW-0436">Ligase</keyword>
<dbReference type="Gene3D" id="3.90.800.10">
    <property type="entry name" value="Glutamyl-tRNA Synthetase, Domain 3"/>
    <property type="match status" value="1"/>
</dbReference>
<evidence type="ECO:0000256" key="7">
    <source>
        <dbReference type="ARBA" id="ARBA00023146"/>
    </source>
</evidence>
<comment type="subcellular location">
    <subcellularLocation>
        <location evidence="8">Cytoplasm</location>
    </subcellularLocation>
</comment>
<dbReference type="SUPFAM" id="SSF52374">
    <property type="entry name" value="Nucleotidylyl transferase"/>
    <property type="match status" value="1"/>
</dbReference>
<dbReference type="NCBIfam" id="TIGR00440">
    <property type="entry name" value="glnS"/>
    <property type="match status" value="1"/>
</dbReference>
<comment type="catalytic activity">
    <reaction evidence="8">
        <text>tRNA(Gln) + L-glutamine + ATP = L-glutaminyl-tRNA(Gln) + AMP + diphosphate</text>
        <dbReference type="Rhea" id="RHEA:20121"/>
        <dbReference type="Rhea" id="RHEA-COMP:9662"/>
        <dbReference type="Rhea" id="RHEA-COMP:9681"/>
        <dbReference type="ChEBI" id="CHEBI:30616"/>
        <dbReference type="ChEBI" id="CHEBI:33019"/>
        <dbReference type="ChEBI" id="CHEBI:58359"/>
        <dbReference type="ChEBI" id="CHEBI:78442"/>
        <dbReference type="ChEBI" id="CHEBI:78521"/>
        <dbReference type="ChEBI" id="CHEBI:456215"/>
        <dbReference type="EC" id="6.1.1.18"/>
    </reaction>
</comment>
<keyword evidence="13" id="KW-1185">Reference proteome</keyword>
<dbReference type="InterPro" id="IPR003789">
    <property type="entry name" value="Asn/Gln_tRNA_amidoTrase-B-like"/>
</dbReference>
<comment type="caution">
    <text evidence="12">The sequence shown here is derived from an EMBL/GenBank/DDBJ whole genome shotgun (WGS) entry which is preliminary data.</text>
</comment>
<comment type="similarity">
    <text evidence="1 8 9">Belongs to the class-I aminoacyl-tRNA synthetase family.</text>
</comment>
<feature type="short sequence motif" description="'KMSKS' region" evidence="8">
    <location>
        <begin position="381"/>
        <end position="385"/>
    </location>
</feature>
<feature type="binding site" evidence="8">
    <location>
        <begin position="382"/>
        <end position="384"/>
    </location>
    <ligand>
        <name>ATP</name>
        <dbReference type="ChEBI" id="CHEBI:30616"/>
    </ligand>
</feature>
<dbReference type="InterPro" id="IPR022861">
    <property type="entry name" value="Gln_tRNA_ligase_bac"/>
</dbReference>
<sequence length="885" mass="100908">MRSTACQRRASSPRIHHSHALPASPTITAIPTPTFVRWLHGICDWRYNANYNGYNAERVPPNESSWKRLVPACARNACGSFRQTAPTYLSLSYLPTQPGESPVSDDSALPPATNFIREIINDDLRAGRHGNRVVTRFPPEPNGYPHLGHAKSICLNFGIAEDYADVADTRCHLRFDDTNPETESEEYVNAIKEAVQWLGYDWDAHCYHAADYFEQFYDFAVQLVEQGDAYVDSQTEEEIREHRGTVNEPGTPSPYRDRSVEENLDLLQRMREGEFDDGEHVLRAKIDMASPHMIMRDPLLLRIKHAHHYRRGDDWCLYPMYDFAHPLEDAIEDITHSLCTLEFDNNRRVYDWLLERCLPEEEHESRPHQYEFSRLNVGYTVMSKRKLLQLVERGDVAGWDDPRLPTLAGLRRRGVPPAAIRAFCDDVGVTRTESRVQISRFEHAIRDTLNTTAPRVMAVVDPLKVVLTNYSADDTTWMDLPSWPHDIDNEGSRRVPFSRTLYIERDDFREDPPEDFYRLSPGTAVRLRNSYVITCERVVRNDDGTVKELHCTYDPTTKGNVDPVDGPTPKGVIHWVDAQAGIPFEARLYDRLFTVPAPDGGDEDFKTHLNPDSLQVHEGVVEPSILDNPDTQRYQFERVGYFWQDPEDSTRDALVFNQIVPLRDRWADDGDTVDLEAERKAKEKAKRKQRERSIAAQRDPAEQLSEAERAVYEQYHRELGLTRDGAALLAGDEPLRTFFQTALDHYDAPQAIANWIVNELQAARKDQSLIDLPFDAAQFADLVRLVDTEVITNRAARDIFGRMMAEGGDPAAIVEEEGLEQIDDADALREAAQQVIDDNPDEATRFRNGEQQLMGFFMGQIMRATNGSADPQEAQAALREVLSDA</sequence>
<feature type="binding site" evidence="8">
    <location>
        <begin position="146"/>
        <end position="152"/>
    </location>
    <ligand>
        <name>ATP</name>
        <dbReference type="ChEBI" id="CHEBI:30616"/>
    </ligand>
</feature>
<protein>
    <recommendedName>
        <fullName evidence="8">Glutamine--tRNA ligase</fullName>
        <ecNumber evidence="8">6.1.1.18</ecNumber>
    </recommendedName>
    <alternativeName>
        <fullName evidence="8">Glutaminyl-tRNA synthetase</fullName>
        <shortName evidence="8">GlnRS</shortName>
    </alternativeName>
</protein>
<dbReference type="InterPro" id="IPR014729">
    <property type="entry name" value="Rossmann-like_a/b/a_fold"/>
</dbReference>
<keyword evidence="5 8" id="KW-0067">ATP-binding</keyword>
<evidence type="ECO:0000256" key="3">
    <source>
        <dbReference type="ARBA" id="ARBA00022598"/>
    </source>
</evidence>
<dbReference type="SMART" id="SM00845">
    <property type="entry name" value="GatB_Yqey"/>
    <property type="match status" value="1"/>
</dbReference>
<dbReference type="InterPro" id="IPR049437">
    <property type="entry name" value="tRNA-synt_1c_C2"/>
</dbReference>
<gene>
    <name evidence="8" type="primary">glnS</name>
    <name evidence="12" type="ORF">CRI93_08105</name>
</gene>
<dbReference type="GO" id="GO:0006424">
    <property type="term" value="P:glutamyl-tRNA aminoacylation"/>
    <property type="evidence" value="ECO:0007669"/>
    <property type="project" value="UniProtKB-UniRule"/>
</dbReference>
<feature type="binding site" evidence="8">
    <location>
        <position position="321"/>
    </location>
    <ligand>
        <name>L-glutamine</name>
        <dbReference type="ChEBI" id="CHEBI:58359"/>
    </ligand>
</feature>
<evidence type="ECO:0000256" key="1">
    <source>
        <dbReference type="ARBA" id="ARBA00005594"/>
    </source>
</evidence>
<dbReference type="SUPFAM" id="SSF50715">
    <property type="entry name" value="Ribosomal protein L25-like"/>
    <property type="match status" value="1"/>
</dbReference>
<comment type="subunit">
    <text evidence="8">Monomer.</text>
</comment>
<dbReference type="GO" id="GO:0016884">
    <property type="term" value="F:carbon-nitrogen ligase activity, with glutamine as amido-N-donor"/>
    <property type="evidence" value="ECO:0007669"/>
    <property type="project" value="InterPro"/>
</dbReference>
<evidence type="ECO:0000256" key="9">
    <source>
        <dbReference type="RuleBase" id="RU363037"/>
    </source>
</evidence>
<dbReference type="Pfam" id="PF20974">
    <property type="entry name" value="tRNA-synt_1c_C2"/>
    <property type="match status" value="1"/>
</dbReference>
<dbReference type="OrthoDB" id="9801560at2"/>
<name>A0A2H3NMC2_9BACT</name>
<feature type="binding site" evidence="8">
    <location>
        <position position="176"/>
    </location>
    <ligand>
        <name>L-glutamine</name>
        <dbReference type="ChEBI" id="CHEBI:58359"/>
    </ligand>
</feature>
<dbReference type="Gene3D" id="1.10.10.410">
    <property type="match status" value="1"/>
</dbReference>
<dbReference type="InterPro" id="IPR050132">
    <property type="entry name" value="Gln/Glu-tRNA_Ligase"/>
</dbReference>
<evidence type="ECO:0000256" key="6">
    <source>
        <dbReference type="ARBA" id="ARBA00022917"/>
    </source>
</evidence>
<evidence type="ECO:0000313" key="13">
    <source>
        <dbReference type="Proteomes" id="UP000221024"/>
    </source>
</evidence>
<dbReference type="FunFam" id="3.90.800.10:FF:000001">
    <property type="entry name" value="Glutamine--tRNA ligase"/>
    <property type="match status" value="1"/>
</dbReference>
<evidence type="ECO:0000256" key="10">
    <source>
        <dbReference type="SAM" id="MobiDB-lite"/>
    </source>
</evidence>
<dbReference type="GO" id="GO:0006425">
    <property type="term" value="P:glutaminyl-tRNA aminoacylation"/>
    <property type="evidence" value="ECO:0007669"/>
    <property type="project" value="UniProtKB-UniRule"/>
</dbReference>
<keyword evidence="7 8" id="KW-0030">Aminoacyl-tRNA synthetase</keyword>
<dbReference type="InterPro" id="IPR020059">
    <property type="entry name" value="Glu/Gln-tRNA-synth_Ib_codon-bd"/>
</dbReference>
<organism evidence="12 13">
    <name type="scientific">Longimonas halophila</name>
    <dbReference type="NCBI Taxonomy" id="1469170"/>
    <lineage>
        <taxon>Bacteria</taxon>
        <taxon>Pseudomonadati</taxon>
        <taxon>Rhodothermota</taxon>
        <taxon>Rhodothermia</taxon>
        <taxon>Rhodothermales</taxon>
        <taxon>Salisaetaceae</taxon>
        <taxon>Longimonas</taxon>
    </lineage>
</organism>
<feature type="short sequence motif" description="'HIGH' region" evidence="8">
    <location>
        <begin position="139"/>
        <end position="149"/>
    </location>
</feature>
<accession>A0A2H3NMC2</accession>
<evidence type="ECO:0000259" key="11">
    <source>
        <dbReference type="SMART" id="SM00845"/>
    </source>
</evidence>
<evidence type="ECO:0000313" key="12">
    <source>
        <dbReference type="EMBL" id="PEN07125.1"/>
    </source>
</evidence>
<comment type="caution">
    <text evidence="8">Lacks conserved residue(s) required for the propagation of feature annotation.</text>
</comment>
<dbReference type="NCBIfam" id="NF011291">
    <property type="entry name" value="PRK14703.1"/>
    <property type="match status" value="1"/>
</dbReference>
<dbReference type="FunFam" id="3.40.50.620:FF:000037">
    <property type="entry name" value="Glutamine--tRNA ligase cytoplasmic"/>
    <property type="match status" value="1"/>
</dbReference>
<dbReference type="EC" id="6.1.1.18" evidence="8"/>
<feature type="region of interest" description="Disordered" evidence="10">
    <location>
        <begin position="680"/>
        <end position="705"/>
    </location>
</feature>
<dbReference type="Gene3D" id="3.40.50.620">
    <property type="entry name" value="HUPs"/>
    <property type="match status" value="1"/>
</dbReference>
<dbReference type="InterPro" id="IPR011035">
    <property type="entry name" value="Ribosomal_bL25/Gln-tRNA_synth"/>
</dbReference>
<dbReference type="InterPro" id="IPR020058">
    <property type="entry name" value="Glu/Gln-tRNA-synth_Ib_cat-dom"/>
</dbReference>
<dbReference type="SUPFAM" id="SSF89095">
    <property type="entry name" value="GatB/YqeY motif"/>
    <property type="match status" value="1"/>
</dbReference>
<dbReference type="Pfam" id="PF03950">
    <property type="entry name" value="tRNA-synt_1c_C"/>
    <property type="match status" value="1"/>
</dbReference>
<dbReference type="GO" id="GO:0004819">
    <property type="term" value="F:glutamine-tRNA ligase activity"/>
    <property type="evidence" value="ECO:0007669"/>
    <property type="project" value="UniProtKB-UniRule"/>
</dbReference>
<dbReference type="InterPro" id="IPR001412">
    <property type="entry name" value="aa-tRNA-synth_I_CS"/>
</dbReference>
<feature type="binding site" evidence="8">
    <location>
        <position position="340"/>
    </location>
    <ligand>
        <name>ATP</name>
        <dbReference type="ChEBI" id="CHEBI:30616"/>
    </ligand>
</feature>
<dbReference type="Pfam" id="PF00749">
    <property type="entry name" value="tRNA-synt_1c"/>
    <property type="match status" value="1"/>
</dbReference>
<keyword evidence="2 8" id="KW-0963">Cytoplasm</keyword>
<keyword evidence="4 8" id="KW-0547">Nucleotide-binding</keyword>
<dbReference type="PANTHER" id="PTHR43097">
    <property type="entry name" value="GLUTAMINE-TRNA LIGASE"/>
    <property type="match status" value="1"/>
</dbReference>
<dbReference type="AlphaFoldDB" id="A0A2H3NMC2"/>
<dbReference type="EMBL" id="PDEP01000006">
    <property type="protein sequence ID" value="PEN07125.1"/>
    <property type="molecule type" value="Genomic_DNA"/>
</dbReference>
<proteinExistence type="inferred from homology"/>
<dbReference type="GO" id="GO:0005524">
    <property type="term" value="F:ATP binding"/>
    <property type="evidence" value="ECO:0007669"/>
    <property type="project" value="UniProtKB-UniRule"/>
</dbReference>
<feature type="region of interest" description="Disordered" evidence="10">
    <location>
        <begin position="237"/>
        <end position="258"/>
    </location>
</feature>
<dbReference type="Gene3D" id="1.10.1160.10">
    <property type="entry name" value="Glutamyl-trna Synthetase, Domain 2"/>
    <property type="match status" value="1"/>
</dbReference>
<dbReference type="GO" id="GO:0005829">
    <property type="term" value="C:cytosol"/>
    <property type="evidence" value="ECO:0007669"/>
    <property type="project" value="TreeGrafter"/>
</dbReference>
<reference evidence="12 13" key="1">
    <citation type="submission" date="2017-10" db="EMBL/GenBank/DDBJ databases">
        <title>Draft genome of Longimonas halophila.</title>
        <authorList>
            <person name="Goh K.M."/>
            <person name="Shamsir M.S."/>
            <person name="Lim S.W."/>
        </authorList>
    </citation>
    <scope>NUCLEOTIDE SEQUENCE [LARGE SCALE GENOMIC DNA]</scope>
    <source>
        <strain evidence="12 13">KCTC 42399</strain>
    </source>
</reference>
<feature type="binding site" evidence="8">
    <location>
        <begin position="140"/>
        <end position="142"/>
    </location>
    <ligand>
        <name>ATP</name>
        <dbReference type="ChEBI" id="CHEBI:30616"/>
    </ligand>
</feature>
<dbReference type="InterPro" id="IPR004514">
    <property type="entry name" value="Gln-tRNA-synth"/>
</dbReference>
<feature type="domain" description="Asn/Gln amidotransferase" evidence="11">
    <location>
        <begin position="737"/>
        <end position="882"/>
    </location>
</feature>
<evidence type="ECO:0000256" key="8">
    <source>
        <dbReference type="HAMAP-Rule" id="MF_00126"/>
    </source>
</evidence>
<dbReference type="PROSITE" id="PS00178">
    <property type="entry name" value="AA_TRNA_LIGASE_I"/>
    <property type="match status" value="1"/>
</dbReference>